<dbReference type="Gene3D" id="3.40.50.80">
    <property type="entry name" value="Nucleotide-binding domain of ferredoxin-NADP reductase (FNR) module"/>
    <property type="match status" value="1"/>
</dbReference>
<accession>A0ABS3AYS6</accession>
<comment type="cofactor">
    <cofactor evidence="1">
        <name>FAD</name>
        <dbReference type="ChEBI" id="CHEBI:57692"/>
    </cofactor>
</comment>
<keyword evidence="2" id="KW-0285">Flavoprotein</keyword>
<evidence type="ECO:0000259" key="9">
    <source>
        <dbReference type="PROSITE" id="PS51384"/>
    </source>
</evidence>
<dbReference type="PANTHER" id="PTHR47354">
    <property type="entry name" value="NADH OXIDOREDUCTASE HCR"/>
    <property type="match status" value="1"/>
</dbReference>
<feature type="domain" description="FAD-binding FR-type" evidence="9">
    <location>
        <begin position="64"/>
        <end position="188"/>
    </location>
</feature>
<keyword evidence="3" id="KW-0001">2Fe-2S</keyword>
<evidence type="ECO:0000256" key="8">
    <source>
        <dbReference type="ARBA" id="ARBA00023014"/>
    </source>
</evidence>
<dbReference type="Gene3D" id="2.40.30.10">
    <property type="entry name" value="Translation factors"/>
    <property type="match status" value="1"/>
</dbReference>
<dbReference type="SUPFAM" id="SSF52343">
    <property type="entry name" value="Ferredoxin reductase-like, C-terminal NADP-linked domain"/>
    <property type="match status" value="1"/>
</dbReference>
<dbReference type="SUPFAM" id="SSF63380">
    <property type="entry name" value="Riboflavin synthase domain-like"/>
    <property type="match status" value="1"/>
</dbReference>
<reference evidence="10" key="1">
    <citation type="submission" date="2021-02" db="EMBL/GenBank/DDBJ databases">
        <title>Activity-based single-cell genomes from oceanic crustal fluid captures similar information to metagenomic and metatranscriptomic surveys with orders of magnitude less sampling.</title>
        <authorList>
            <person name="D'Angelo T.S."/>
            <person name="Orcutt B.N."/>
        </authorList>
    </citation>
    <scope>NUCLEOTIDE SEQUENCE [LARGE SCALE GENOMIC DNA]</scope>
    <source>
        <strain evidence="10">AH-315-E05</strain>
    </source>
</reference>
<dbReference type="PROSITE" id="PS51384">
    <property type="entry name" value="FAD_FR"/>
    <property type="match status" value="1"/>
</dbReference>
<organism evidence="10 11">
    <name type="scientific">Sulfobacillus acidophilus</name>
    <dbReference type="NCBI Taxonomy" id="53633"/>
    <lineage>
        <taxon>Bacteria</taxon>
        <taxon>Bacillati</taxon>
        <taxon>Bacillota</taxon>
        <taxon>Clostridia</taxon>
        <taxon>Eubacteriales</taxon>
        <taxon>Clostridiales Family XVII. Incertae Sedis</taxon>
        <taxon>Sulfobacillus</taxon>
    </lineage>
</organism>
<dbReference type="InterPro" id="IPR017927">
    <property type="entry name" value="FAD-bd_FR_type"/>
</dbReference>
<evidence type="ECO:0000313" key="10">
    <source>
        <dbReference type="EMBL" id="MBN4077413.1"/>
    </source>
</evidence>
<dbReference type="PANTHER" id="PTHR47354:SF8">
    <property type="entry name" value="1,2-PHENYLACETYL-COA EPOXIDASE, SUBUNIT E"/>
    <property type="match status" value="1"/>
</dbReference>
<evidence type="ECO:0000256" key="7">
    <source>
        <dbReference type="ARBA" id="ARBA00023004"/>
    </source>
</evidence>
<evidence type="ECO:0000256" key="6">
    <source>
        <dbReference type="ARBA" id="ARBA00023002"/>
    </source>
</evidence>
<evidence type="ECO:0000256" key="5">
    <source>
        <dbReference type="ARBA" id="ARBA00022827"/>
    </source>
</evidence>
<evidence type="ECO:0000256" key="4">
    <source>
        <dbReference type="ARBA" id="ARBA00022723"/>
    </source>
</evidence>
<gene>
    <name evidence="10" type="ORF">JYT19_00720</name>
</gene>
<dbReference type="Proteomes" id="UP000765003">
    <property type="component" value="Unassembled WGS sequence"/>
</dbReference>
<evidence type="ECO:0000313" key="11">
    <source>
        <dbReference type="Proteomes" id="UP000765003"/>
    </source>
</evidence>
<keyword evidence="6" id="KW-0560">Oxidoreductase</keyword>
<dbReference type="InterPro" id="IPR017938">
    <property type="entry name" value="Riboflavin_synthase-like_b-brl"/>
</dbReference>
<keyword evidence="8" id="KW-0411">Iron-sulfur</keyword>
<protein>
    <recommendedName>
        <fullName evidence="9">FAD-binding FR-type domain-containing protein</fullName>
    </recommendedName>
</protein>
<comment type="caution">
    <text evidence="10">The sequence shown here is derived from an EMBL/GenBank/DDBJ whole genome shotgun (WGS) entry which is preliminary data.</text>
</comment>
<sequence length="348" mass="39273">MKKDLSSFLADNLFMPPTTPSINSPKKNLPQVANNFLKPPANIATRITKAVLTQAKPAPSTKKIRPILGVVTKAIKETPDTYTLQISVGPKDKDYLAGQFLNIDPHQFAELSGMVAYLENEKGKKELVRAYSITSAPFEETVDITTRPEVYYPGDTKYPPLLSPLLASNALVGRQITFGGYVGAYILKPEQAAQTNEVLHLVAGSGIVPNFAILKDELVNEKNSHIFHTMLYTNKTFEDIIFYKQLEELSDKYKNRFKLIHLLTREDDCAKYGNNFFKGRISLDFVSRFIKDKQKVLVYACGAGITKWQRKKAQEENKIATPRFLESTGQIAKDLNIDKKRYKREIYG</sequence>
<evidence type="ECO:0000256" key="1">
    <source>
        <dbReference type="ARBA" id="ARBA00001974"/>
    </source>
</evidence>
<dbReference type="EMBL" id="JAFITA010000007">
    <property type="protein sequence ID" value="MBN4077413.1"/>
    <property type="molecule type" value="Genomic_DNA"/>
</dbReference>
<dbReference type="InterPro" id="IPR001709">
    <property type="entry name" value="Flavoprot_Pyr_Nucl_cyt_Rdtase"/>
</dbReference>
<keyword evidence="4" id="KW-0479">Metal-binding</keyword>
<dbReference type="Pfam" id="PF00175">
    <property type="entry name" value="NAD_binding_1"/>
    <property type="match status" value="1"/>
</dbReference>
<evidence type="ECO:0000256" key="2">
    <source>
        <dbReference type="ARBA" id="ARBA00022630"/>
    </source>
</evidence>
<keyword evidence="7" id="KW-0408">Iron</keyword>
<dbReference type="InterPro" id="IPR001433">
    <property type="entry name" value="OxRdtase_FAD/NAD-bd"/>
</dbReference>
<evidence type="ECO:0000256" key="3">
    <source>
        <dbReference type="ARBA" id="ARBA00022714"/>
    </source>
</evidence>
<dbReference type="InterPro" id="IPR050415">
    <property type="entry name" value="MRET"/>
</dbReference>
<proteinExistence type="predicted"/>
<keyword evidence="11" id="KW-1185">Reference proteome</keyword>
<keyword evidence="5" id="KW-0274">FAD</keyword>
<dbReference type="InterPro" id="IPR039261">
    <property type="entry name" value="FNR_nucleotide-bd"/>
</dbReference>
<dbReference type="PRINTS" id="PR00371">
    <property type="entry name" value="FPNCR"/>
</dbReference>
<name>A0ABS3AYS6_9FIRM</name>